<protein>
    <submittedName>
        <fullName evidence="2">Uncharacterized protein</fullName>
    </submittedName>
</protein>
<dbReference type="AlphaFoldDB" id="A0A7W7KRL8"/>
<gene>
    <name evidence="2" type="ORF">HNP46_006501</name>
</gene>
<reference evidence="2 3" key="1">
    <citation type="submission" date="2020-08" db="EMBL/GenBank/DDBJ databases">
        <title>Functional genomics of gut bacteria from endangered species of beetles.</title>
        <authorList>
            <person name="Carlos-Shanley C."/>
        </authorList>
    </citation>
    <scope>NUCLEOTIDE SEQUENCE [LARGE SCALE GENOMIC DNA]</scope>
    <source>
        <strain evidence="2 3">S00179</strain>
    </source>
</reference>
<name>A0A7W7KRL8_PSENT</name>
<feature type="signal peptide" evidence="1">
    <location>
        <begin position="1"/>
        <end position="17"/>
    </location>
</feature>
<dbReference type="Proteomes" id="UP000566995">
    <property type="component" value="Unassembled WGS sequence"/>
</dbReference>
<keyword evidence="1" id="KW-0732">Signal</keyword>
<dbReference type="RefSeq" id="WP_184597257.1">
    <property type="nucleotide sequence ID" value="NZ_JACHLI010000043.1"/>
</dbReference>
<evidence type="ECO:0000313" key="3">
    <source>
        <dbReference type="Proteomes" id="UP000566995"/>
    </source>
</evidence>
<evidence type="ECO:0000313" key="2">
    <source>
        <dbReference type="EMBL" id="MBB4867587.1"/>
    </source>
</evidence>
<evidence type="ECO:0000256" key="1">
    <source>
        <dbReference type="SAM" id="SignalP"/>
    </source>
</evidence>
<feature type="chain" id="PRO_5031495633" evidence="1">
    <location>
        <begin position="18"/>
        <end position="198"/>
    </location>
</feature>
<organism evidence="2 3">
    <name type="scientific">Pseudomonas nitroreducens</name>
    <dbReference type="NCBI Taxonomy" id="46680"/>
    <lineage>
        <taxon>Bacteria</taxon>
        <taxon>Pseudomonadati</taxon>
        <taxon>Pseudomonadota</taxon>
        <taxon>Gammaproteobacteria</taxon>
        <taxon>Pseudomonadales</taxon>
        <taxon>Pseudomonadaceae</taxon>
        <taxon>Pseudomonas</taxon>
    </lineage>
</organism>
<accession>A0A7W7KRL8</accession>
<sequence>MKAIMALLALVTCEAAAQDFTRSEEFFSKFAHSDSAWREWGSTYYNDERESATELLIQHSKDVRDVLQYDYGLVVPFDPDRAREMSYTIFTAPSASISPAKPGDCGAVTALLLGSMVSATLGYADGGIARQSFLHVSGRNNIPLPYIARANEALKHYCFLGGEEQVAPVVKDFTNRLHMSLQDSAYGLRTAMRMAAVY</sequence>
<proteinExistence type="predicted"/>
<comment type="caution">
    <text evidence="2">The sequence shown here is derived from an EMBL/GenBank/DDBJ whole genome shotgun (WGS) entry which is preliminary data.</text>
</comment>
<dbReference type="EMBL" id="JACHLI010000043">
    <property type="protein sequence ID" value="MBB4867587.1"/>
    <property type="molecule type" value="Genomic_DNA"/>
</dbReference>